<dbReference type="RefSeq" id="WP_145270070.1">
    <property type="nucleotide sequence ID" value="NZ_CP036426.1"/>
</dbReference>
<dbReference type="AlphaFoldDB" id="A0A518H201"/>
<keyword evidence="3" id="KW-1185">Reference proteome</keyword>
<keyword evidence="1" id="KW-0175">Coiled coil</keyword>
<dbReference type="EMBL" id="CP036426">
    <property type="protein sequence ID" value="QDV34871.1"/>
    <property type="molecule type" value="Genomic_DNA"/>
</dbReference>
<reference evidence="2 3" key="1">
    <citation type="submission" date="2019-02" db="EMBL/GenBank/DDBJ databases">
        <title>Deep-cultivation of Planctomycetes and their phenomic and genomic characterization uncovers novel biology.</title>
        <authorList>
            <person name="Wiegand S."/>
            <person name="Jogler M."/>
            <person name="Boedeker C."/>
            <person name="Pinto D."/>
            <person name="Vollmers J."/>
            <person name="Rivas-Marin E."/>
            <person name="Kohn T."/>
            <person name="Peeters S.H."/>
            <person name="Heuer A."/>
            <person name="Rast P."/>
            <person name="Oberbeckmann S."/>
            <person name="Bunk B."/>
            <person name="Jeske O."/>
            <person name="Meyerdierks A."/>
            <person name="Storesund J.E."/>
            <person name="Kallscheuer N."/>
            <person name="Luecker S."/>
            <person name="Lage O.M."/>
            <person name="Pohl T."/>
            <person name="Merkel B.J."/>
            <person name="Hornburger P."/>
            <person name="Mueller R.-W."/>
            <person name="Bruemmer F."/>
            <person name="Labrenz M."/>
            <person name="Spormann A.M."/>
            <person name="Op den Camp H."/>
            <person name="Overmann J."/>
            <person name="Amann R."/>
            <person name="Jetten M.S.M."/>
            <person name="Mascher T."/>
            <person name="Medema M.H."/>
            <person name="Devos D.P."/>
            <person name="Kaster A.-K."/>
            <person name="Ovreas L."/>
            <person name="Rohde M."/>
            <person name="Galperin M.Y."/>
            <person name="Jogler C."/>
        </authorList>
    </citation>
    <scope>NUCLEOTIDE SEQUENCE [LARGE SCALE GENOMIC DNA]</scope>
    <source>
        <strain evidence="2 3">ElP</strain>
    </source>
</reference>
<protein>
    <recommendedName>
        <fullName evidence="4">J domain-containing protein</fullName>
    </recommendedName>
</protein>
<dbReference type="InterPro" id="IPR036869">
    <property type="entry name" value="J_dom_sf"/>
</dbReference>
<proteinExistence type="predicted"/>
<accession>A0A518H201</accession>
<gene>
    <name evidence="2" type="ORF">ElP_27680</name>
</gene>
<evidence type="ECO:0000313" key="2">
    <source>
        <dbReference type="EMBL" id="QDV34871.1"/>
    </source>
</evidence>
<name>A0A518H201_9BACT</name>
<dbReference type="Gene3D" id="1.10.287.110">
    <property type="entry name" value="DnaJ domain"/>
    <property type="match status" value="1"/>
</dbReference>
<feature type="coiled-coil region" evidence="1">
    <location>
        <begin position="50"/>
        <end position="85"/>
    </location>
</feature>
<dbReference type="KEGG" id="tpla:ElP_27680"/>
<sequence length="177" mass="20721">MAFIALRRSRNTLNYYLVESYRDENGRSRKRTLCYLGREQDDTGTLDAALAHWERQQEQAAKAMRRATCERKQVLRRKLEAAQARIGIIQSHLDKAAAAEAERRRRERLAEELKHWRAFDLLRRMPSEENVRAAKRAYLTLAKLHHPDHGGTHEGFLRLKDAYDRAQAVWRRRSGAA</sequence>
<evidence type="ECO:0000256" key="1">
    <source>
        <dbReference type="SAM" id="Coils"/>
    </source>
</evidence>
<dbReference type="SUPFAM" id="SSF46565">
    <property type="entry name" value="Chaperone J-domain"/>
    <property type="match status" value="1"/>
</dbReference>
<dbReference type="Proteomes" id="UP000317835">
    <property type="component" value="Chromosome"/>
</dbReference>
<evidence type="ECO:0000313" key="3">
    <source>
        <dbReference type="Proteomes" id="UP000317835"/>
    </source>
</evidence>
<dbReference type="OrthoDB" id="268412at2"/>
<evidence type="ECO:0008006" key="4">
    <source>
        <dbReference type="Google" id="ProtNLM"/>
    </source>
</evidence>
<organism evidence="2 3">
    <name type="scientific">Tautonia plasticadhaerens</name>
    <dbReference type="NCBI Taxonomy" id="2527974"/>
    <lineage>
        <taxon>Bacteria</taxon>
        <taxon>Pseudomonadati</taxon>
        <taxon>Planctomycetota</taxon>
        <taxon>Planctomycetia</taxon>
        <taxon>Isosphaerales</taxon>
        <taxon>Isosphaeraceae</taxon>
        <taxon>Tautonia</taxon>
    </lineage>
</organism>